<keyword evidence="1" id="KW-0732">Signal</keyword>
<proteinExistence type="predicted"/>
<reference evidence="2 3" key="1">
    <citation type="submission" date="2013-03" db="EMBL/GenBank/DDBJ databases">
        <title>The Genome Sequence of Exophiala aquamarina CBS 119918.</title>
        <authorList>
            <consortium name="The Broad Institute Genomics Platform"/>
            <person name="Cuomo C."/>
            <person name="de Hoog S."/>
            <person name="Gorbushina A."/>
            <person name="Walker B."/>
            <person name="Young S.K."/>
            <person name="Zeng Q."/>
            <person name="Gargeya S."/>
            <person name="Fitzgerald M."/>
            <person name="Haas B."/>
            <person name="Abouelleil A."/>
            <person name="Allen A.W."/>
            <person name="Alvarado L."/>
            <person name="Arachchi H.M."/>
            <person name="Berlin A.M."/>
            <person name="Chapman S.B."/>
            <person name="Gainer-Dewar J."/>
            <person name="Goldberg J."/>
            <person name="Griggs A."/>
            <person name="Gujja S."/>
            <person name="Hansen M."/>
            <person name="Howarth C."/>
            <person name="Imamovic A."/>
            <person name="Ireland A."/>
            <person name="Larimer J."/>
            <person name="McCowan C."/>
            <person name="Murphy C."/>
            <person name="Pearson M."/>
            <person name="Poon T.W."/>
            <person name="Priest M."/>
            <person name="Roberts A."/>
            <person name="Saif S."/>
            <person name="Shea T."/>
            <person name="Sisk P."/>
            <person name="Sykes S."/>
            <person name="Wortman J."/>
            <person name="Nusbaum C."/>
            <person name="Birren B."/>
        </authorList>
    </citation>
    <scope>NUCLEOTIDE SEQUENCE [LARGE SCALE GENOMIC DNA]</scope>
    <source>
        <strain evidence="2 3">CBS 119918</strain>
    </source>
</reference>
<name>A0A072P6F2_9EURO</name>
<sequence length="213" mass="22953">MRLSTWKAFTTLNIFASLPLATSKITHNAQPLSQQQPPADLRDGESLPSTSLLVTAVLNSPSPPHHAIIECWAFSTPFKTYPTVGKALTLGDTRNATYVVLPPQSAEGWHRPPANMYFILLSGAAHVHAPSPSTGIGENMQHAHEHLYIKPGQNQLIIAVDGDRSAPGHLTYYPGDTETVALQVPFRGGIVPDHSVVKAGACEGPTDEVIEPW</sequence>
<evidence type="ECO:0008006" key="4">
    <source>
        <dbReference type="Google" id="ProtNLM"/>
    </source>
</evidence>
<evidence type="ECO:0000256" key="1">
    <source>
        <dbReference type="SAM" id="SignalP"/>
    </source>
</evidence>
<accession>A0A072P6F2</accession>
<comment type="caution">
    <text evidence="2">The sequence shown here is derived from an EMBL/GenBank/DDBJ whole genome shotgun (WGS) entry which is preliminary data.</text>
</comment>
<keyword evidence="3" id="KW-1185">Reference proteome</keyword>
<dbReference type="OrthoDB" id="3223416at2759"/>
<gene>
    <name evidence="2" type="ORF">A1O9_12809</name>
</gene>
<protein>
    <recommendedName>
        <fullName evidence="4">Cupin type-1 domain-containing protein</fullName>
    </recommendedName>
</protein>
<dbReference type="HOGENOM" id="CLU_062260_0_0_1"/>
<dbReference type="AlphaFoldDB" id="A0A072P6F2"/>
<dbReference type="RefSeq" id="XP_013253785.1">
    <property type="nucleotide sequence ID" value="XM_013398331.1"/>
</dbReference>
<feature type="signal peptide" evidence="1">
    <location>
        <begin position="1"/>
        <end position="23"/>
    </location>
</feature>
<evidence type="ECO:0000313" key="2">
    <source>
        <dbReference type="EMBL" id="KEF51195.1"/>
    </source>
</evidence>
<dbReference type="VEuPathDB" id="FungiDB:A1O9_12809"/>
<feature type="chain" id="PRO_5001683210" description="Cupin type-1 domain-containing protein" evidence="1">
    <location>
        <begin position="24"/>
        <end position="213"/>
    </location>
</feature>
<dbReference type="Proteomes" id="UP000027920">
    <property type="component" value="Unassembled WGS sequence"/>
</dbReference>
<dbReference type="EMBL" id="AMGV01000027">
    <property type="protein sequence ID" value="KEF51195.1"/>
    <property type="molecule type" value="Genomic_DNA"/>
</dbReference>
<evidence type="ECO:0000313" key="3">
    <source>
        <dbReference type="Proteomes" id="UP000027920"/>
    </source>
</evidence>
<dbReference type="GeneID" id="25287703"/>
<organism evidence="2 3">
    <name type="scientific">Exophiala aquamarina CBS 119918</name>
    <dbReference type="NCBI Taxonomy" id="1182545"/>
    <lineage>
        <taxon>Eukaryota</taxon>
        <taxon>Fungi</taxon>
        <taxon>Dikarya</taxon>
        <taxon>Ascomycota</taxon>
        <taxon>Pezizomycotina</taxon>
        <taxon>Eurotiomycetes</taxon>
        <taxon>Chaetothyriomycetidae</taxon>
        <taxon>Chaetothyriales</taxon>
        <taxon>Herpotrichiellaceae</taxon>
        <taxon>Exophiala</taxon>
    </lineage>
</organism>